<name>W8VVN7_9FLAO</name>
<dbReference type="STRING" id="1454201.NMS_1604"/>
<dbReference type="OrthoDB" id="947434at2"/>
<evidence type="ECO:0000313" key="3">
    <source>
        <dbReference type="EMBL" id="BAO55613.1"/>
    </source>
</evidence>
<gene>
    <name evidence="3" type="ORF">NMS_1604</name>
</gene>
<feature type="chain" id="PRO_5004917252" description="Outer membrane protein beta-barrel domain-containing protein" evidence="1">
    <location>
        <begin position="21"/>
        <end position="201"/>
    </location>
</feature>
<feature type="domain" description="Outer membrane protein beta-barrel" evidence="2">
    <location>
        <begin position="19"/>
        <end position="178"/>
    </location>
</feature>
<evidence type="ECO:0000256" key="1">
    <source>
        <dbReference type="SAM" id="SignalP"/>
    </source>
</evidence>
<dbReference type="InterPro" id="IPR011250">
    <property type="entry name" value="OMP/PagP_B-barrel"/>
</dbReference>
<organism evidence="3 4">
    <name type="scientific">Nonlabens marinus S1-08</name>
    <dbReference type="NCBI Taxonomy" id="1454201"/>
    <lineage>
        <taxon>Bacteria</taxon>
        <taxon>Pseudomonadati</taxon>
        <taxon>Bacteroidota</taxon>
        <taxon>Flavobacteriia</taxon>
        <taxon>Flavobacteriales</taxon>
        <taxon>Flavobacteriaceae</taxon>
        <taxon>Nonlabens</taxon>
    </lineage>
</organism>
<keyword evidence="4" id="KW-1185">Reference proteome</keyword>
<dbReference type="HOGENOM" id="CLU_082049_0_0_10"/>
<dbReference type="AlphaFoldDB" id="W8VVN7"/>
<feature type="signal peptide" evidence="1">
    <location>
        <begin position="1"/>
        <end position="20"/>
    </location>
</feature>
<sequence length="201" mass="21360">MKKLVAIAVVALGSIGFAQAQEIDFGVQAGYNIANLQGDDVDDVDARNGINVGITVEYEFGPSFGLQVGAIYSQQGAEGIFLGQQSELKLDYINVPVLAKFYLGGSGFSIDAGPQIGFVVNDEVEIVEGPFSGTTSDIDAEGIDLSVGGGLTYKFREGTTLEGVSFGARYMVGVTNIYEDDSTLDDDITNQVFSFNLGYKF</sequence>
<dbReference type="Gene3D" id="2.40.160.20">
    <property type="match status" value="1"/>
</dbReference>
<proteinExistence type="predicted"/>
<protein>
    <recommendedName>
        <fullName evidence="2">Outer membrane protein beta-barrel domain-containing protein</fullName>
    </recommendedName>
</protein>
<dbReference type="Proteomes" id="UP000031760">
    <property type="component" value="Chromosome"/>
</dbReference>
<dbReference type="EMBL" id="AP014548">
    <property type="protein sequence ID" value="BAO55613.1"/>
    <property type="molecule type" value="Genomic_DNA"/>
</dbReference>
<dbReference type="RefSeq" id="WP_041496192.1">
    <property type="nucleotide sequence ID" value="NZ_AP014548.1"/>
</dbReference>
<dbReference type="InterPro" id="IPR025665">
    <property type="entry name" value="Beta-barrel_OMP_2"/>
</dbReference>
<accession>W8VVN7</accession>
<evidence type="ECO:0000313" key="4">
    <source>
        <dbReference type="Proteomes" id="UP000031760"/>
    </source>
</evidence>
<dbReference type="Pfam" id="PF13568">
    <property type="entry name" value="OMP_b-brl_2"/>
    <property type="match status" value="1"/>
</dbReference>
<dbReference type="SUPFAM" id="SSF56925">
    <property type="entry name" value="OMPA-like"/>
    <property type="match status" value="1"/>
</dbReference>
<evidence type="ECO:0000259" key="2">
    <source>
        <dbReference type="Pfam" id="PF13568"/>
    </source>
</evidence>
<dbReference type="KEGG" id="nmf:NMS_1604"/>
<reference evidence="3 4" key="1">
    <citation type="journal article" date="2014" name="Proc. Natl. Acad. Sci. U.S.A.">
        <title>Functional characterization of flavobacteria rhodopsins reveals a unique class of light-driven chloride pump in bacteria.</title>
        <authorList>
            <person name="Yoshizawa S."/>
            <person name="Kumagai Y."/>
            <person name="Kim H."/>
            <person name="Ogura Y."/>
            <person name="Hayashi T."/>
            <person name="Iwasaki W."/>
            <person name="DeLong E.F."/>
            <person name="Kogure K."/>
        </authorList>
    </citation>
    <scope>NUCLEOTIDE SEQUENCE [LARGE SCALE GENOMIC DNA]</scope>
    <source>
        <strain evidence="3 4">S1-08</strain>
    </source>
</reference>
<keyword evidence="1" id="KW-0732">Signal</keyword>